<name>A0A6A6JAA2_WESOR</name>
<dbReference type="PANTHER" id="PTHR36124:SF1">
    <property type="entry name" value="ER-BOUND OXYGENASE MPAB_MPAB'_RUBBER OXYGENASE CATALYTIC DOMAIN-CONTAINING PROTEIN"/>
    <property type="match status" value="1"/>
</dbReference>
<dbReference type="RefSeq" id="XP_033650095.1">
    <property type="nucleotide sequence ID" value="XM_033797177.1"/>
</dbReference>
<dbReference type="PANTHER" id="PTHR36124">
    <property type="match status" value="1"/>
</dbReference>
<gene>
    <name evidence="2" type="ORF">EI97DRAFT_426019</name>
</gene>
<keyword evidence="1" id="KW-0812">Transmembrane</keyword>
<evidence type="ECO:0000313" key="2">
    <source>
        <dbReference type="EMBL" id="KAF2272556.1"/>
    </source>
</evidence>
<dbReference type="GO" id="GO:0016491">
    <property type="term" value="F:oxidoreductase activity"/>
    <property type="evidence" value="ECO:0007669"/>
    <property type="project" value="InterPro"/>
</dbReference>
<keyword evidence="3" id="KW-1185">Reference proteome</keyword>
<protein>
    <submittedName>
        <fullName evidence="2">Uncharacterized protein</fullName>
    </submittedName>
</protein>
<dbReference type="AlphaFoldDB" id="A0A6A6JAA2"/>
<accession>A0A6A6JAA2</accession>
<dbReference type="InterPro" id="IPR046366">
    <property type="entry name" value="MPAB"/>
</dbReference>
<evidence type="ECO:0000256" key="1">
    <source>
        <dbReference type="SAM" id="Phobius"/>
    </source>
</evidence>
<keyword evidence="1" id="KW-0472">Membrane</keyword>
<keyword evidence="1" id="KW-1133">Transmembrane helix</keyword>
<reference evidence="2" key="1">
    <citation type="journal article" date="2020" name="Stud. Mycol.">
        <title>101 Dothideomycetes genomes: a test case for predicting lifestyles and emergence of pathogens.</title>
        <authorList>
            <person name="Haridas S."/>
            <person name="Albert R."/>
            <person name="Binder M."/>
            <person name="Bloem J."/>
            <person name="Labutti K."/>
            <person name="Salamov A."/>
            <person name="Andreopoulos B."/>
            <person name="Baker S."/>
            <person name="Barry K."/>
            <person name="Bills G."/>
            <person name="Bluhm B."/>
            <person name="Cannon C."/>
            <person name="Castanera R."/>
            <person name="Culley D."/>
            <person name="Daum C."/>
            <person name="Ezra D."/>
            <person name="Gonzalez J."/>
            <person name="Henrissat B."/>
            <person name="Kuo A."/>
            <person name="Liang C."/>
            <person name="Lipzen A."/>
            <person name="Lutzoni F."/>
            <person name="Magnuson J."/>
            <person name="Mondo S."/>
            <person name="Nolan M."/>
            <person name="Ohm R."/>
            <person name="Pangilinan J."/>
            <person name="Park H.-J."/>
            <person name="Ramirez L."/>
            <person name="Alfaro M."/>
            <person name="Sun H."/>
            <person name="Tritt A."/>
            <person name="Yoshinaga Y."/>
            <person name="Zwiers L.-H."/>
            <person name="Turgeon B."/>
            <person name="Goodwin S."/>
            <person name="Spatafora J."/>
            <person name="Crous P."/>
            <person name="Grigoriev I."/>
        </authorList>
    </citation>
    <scope>NUCLEOTIDE SEQUENCE</scope>
    <source>
        <strain evidence="2">CBS 379.55</strain>
    </source>
</reference>
<sequence length="416" mass="48342">MLRDKLLNAVSTKAGVAVGVITVYISLCRALRFRRRDQEYAKYPYKTREDMAKMTTEHAWEIVRYITTLEFPLMAEKALQFALFRTYAIPTISKLLCETRQLAEPQNAPRRYEDTTVLITEFINHPPSSSRANAAIARMNYLHGLYQPSGKISNDDMLYTLSLFILEVERWIRLYEWRQLTDMELCALSTFWKSIGDAQGIDFSPLPNGPSSFRDGLDFFHSLRIWADQYEERCMIPTEDNHKTAEETTSILVYNLPRFLQPVGRRAVIALMDERLRIAMMYPRVSSLYYYLVPGTLHLRRFVLSFLTPPRPEFLRVQTISATADPQTGRYHKTAYEVEPWYIANTFWNRNKPSSWLKWLTGRPYPGCKGGEVYKSEGYRISEIGPTKWEKSGQEECEELAQRLQAGRVACPFAVR</sequence>
<dbReference type="Proteomes" id="UP000800097">
    <property type="component" value="Unassembled WGS sequence"/>
</dbReference>
<proteinExistence type="predicted"/>
<dbReference type="OrthoDB" id="545169at2759"/>
<dbReference type="EMBL" id="ML986519">
    <property type="protein sequence ID" value="KAF2272556.1"/>
    <property type="molecule type" value="Genomic_DNA"/>
</dbReference>
<feature type="transmembrane region" description="Helical" evidence="1">
    <location>
        <begin position="6"/>
        <end position="27"/>
    </location>
</feature>
<organism evidence="2 3">
    <name type="scientific">Westerdykella ornata</name>
    <dbReference type="NCBI Taxonomy" id="318751"/>
    <lineage>
        <taxon>Eukaryota</taxon>
        <taxon>Fungi</taxon>
        <taxon>Dikarya</taxon>
        <taxon>Ascomycota</taxon>
        <taxon>Pezizomycotina</taxon>
        <taxon>Dothideomycetes</taxon>
        <taxon>Pleosporomycetidae</taxon>
        <taxon>Pleosporales</taxon>
        <taxon>Sporormiaceae</taxon>
        <taxon>Westerdykella</taxon>
    </lineage>
</organism>
<dbReference type="GeneID" id="54550352"/>
<evidence type="ECO:0000313" key="3">
    <source>
        <dbReference type="Proteomes" id="UP000800097"/>
    </source>
</evidence>